<feature type="domain" description="Peptidase M16 N-terminal" evidence="8">
    <location>
        <begin position="472"/>
        <end position="591"/>
    </location>
</feature>
<keyword evidence="3 10" id="KW-0378">Hydrolase</keyword>
<feature type="compositionally biased region" description="Basic residues" evidence="6">
    <location>
        <begin position="24"/>
        <end position="40"/>
    </location>
</feature>
<dbReference type="GO" id="GO:0046872">
    <property type="term" value="F:metal ion binding"/>
    <property type="evidence" value="ECO:0007669"/>
    <property type="project" value="InterPro"/>
</dbReference>
<feature type="domain" description="Peptidase M16 C-terminal" evidence="9">
    <location>
        <begin position="1310"/>
        <end position="1514"/>
    </location>
</feature>
<evidence type="ECO:0000313" key="11">
    <source>
        <dbReference type="Proteomes" id="UP000074247"/>
    </source>
</evidence>
<feature type="region of interest" description="Disordered" evidence="6">
    <location>
        <begin position="1"/>
        <end position="227"/>
    </location>
</feature>
<feature type="compositionally biased region" description="Basic and acidic residues" evidence="6">
    <location>
        <begin position="578"/>
        <end position="590"/>
    </location>
</feature>
<dbReference type="Proteomes" id="UP000074247">
    <property type="component" value="Unassembled WGS sequence"/>
</dbReference>
<evidence type="ECO:0000256" key="7">
    <source>
        <dbReference type="SAM" id="Phobius"/>
    </source>
</evidence>
<dbReference type="PANTHER" id="PTHR43690:SF33">
    <property type="entry name" value="STROMAL PROCESSING PEPTIDASE, CHLOROPLASTIC"/>
    <property type="match status" value="1"/>
</dbReference>
<comment type="similarity">
    <text evidence="1">Belongs to the peptidase M16 family.</text>
</comment>
<name>A0A139XIT6_TOXGO</name>
<evidence type="ECO:0000256" key="3">
    <source>
        <dbReference type="ARBA" id="ARBA00022801"/>
    </source>
</evidence>
<protein>
    <submittedName>
        <fullName evidence="10">Peptidase M16 inactive domain-containing protein</fullName>
        <ecNumber evidence="10">3.4.24.64</ecNumber>
    </submittedName>
</protein>
<feature type="region of interest" description="Disordered" evidence="6">
    <location>
        <begin position="263"/>
        <end position="338"/>
    </location>
</feature>
<keyword evidence="7" id="KW-0472">Membrane</keyword>
<evidence type="ECO:0000259" key="8">
    <source>
        <dbReference type="Pfam" id="PF00675"/>
    </source>
</evidence>
<dbReference type="InterPro" id="IPR011765">
    <property type="entry name" value="Pept_M16_N"/>
</dbReference>
<evidence type="ECO:0000256" key="5">
    <source>
        <dbReference type="ARBA" id="ARBA00023049"/>
    </source>
</evidence>
<dbReference type="Gene3D" id="3.30.830.10">
    <property type="entry name" value="Metalloenzyme, LuxS/M16 peptidase-like"/>
    <property type="match status" value="3"/>
</dbReference>
<dbReference type="InterPro" id="IPR007863">
    <property type="entry name" value="Peptidase_M16_C"/>
</dbReference>
<dbReference type="EMBL" id="AGQS02005960">
    <property type="protein sequence ID" value="KYF38695.1"/>
    <property type="molecule type" value="Genomic_DNA"/>
</dbReference>
<feature type="region of interest" description="Disordered" evidence="6">
    <location>
        <begin position="554"/>
        <end position="590"/>
    </location>
</feature>
<feature type="compositionally biased region" description="Polar residues" evidence="6">
    <location>
        <begin position="144"/>
        <end position="157"/>
    </location>
</feature>
<dbReference type="Pfam" id="PF00675">
    <property type="entry name" value="Peptidase_M16"/>
    <property type="match status" value="1"/>
</dbReference>
<keyword evidence="5" id="KW-0482">Metalloprotease</keyword>
<dbReference type="GO" id="GO:0006508">
    <property type="term" value="P:proteolysis"/>
    <property type="evidence" value="ECO:0007669"/>
    <property type="project" value="UniProtKB-KW"/>
</dbReference>
<keyword evidence="4" id="KW-0862">Zinc</keyword>
<comment type="caution">
    <text evidence="10">The sequence shown here is derived from an EMBL/GenBank/DDBJ whole genome shotgun (WGS) entry which is preliminary data.</text>
</comment>
<feature type="domain" description="Peptidase M16 C-terminal" evidence="9">
    <location>
        <begin position="666"/>
        <end position="735"/>
    </location>
</feature>
<dbReference type="SUPFAM" id="SSF63411">
    <property type="entry name" value="LuxS/MPP-like metallohydrolase"/>
    <property type="match status" value="3"/>
</dbReference>
<feature type="region of interest" description="Disordered" evidence="6">
    <location>
        <begin position="353"/>
        <end position="430"/>
    </location>
</feature>
<evidence type="ECO:0000256" key="6">
    <source>
        <dbReference type="SAM" id="MobiDB-lite"/>
    </source>
</evidence>
<dbReference type="OrthoDB" id="330756at2759"/>
<feature type="compositionally biased region" description="Low complexity" evidence="6">
    <location>
        <begin position="206"/>
        <end position="219"/>
    </location>
</feature>
<evidence type="ECO:0000256" key="2">
    <source>
        <dbReference type="ARBA" id="ARBA00022670"/>
    </source>
</evidence>
<dbReference type="VEuPathDB" id="ToxoDB:TGARI_235680"/>
<feature type="transmembrane region" description="Helical" evidence="7">
    <location>
        <begin position="1670"/>
        <end position="1687"/>
    </location>
</feature>
<keyword evidence="2" id="KW-0645">Protease</keyword>
<dbReference type="PANTHER" id="PTHR43690">
    <property type="entry name" value="NARDILYSIN"/>
    <property type="match status" value="1"/>
</dbReference>
<dbReference type="InterPro" id="IPR011249">
    <property type="entry name" value="Metalloenz_LuxS/M16"/>
</dbReference>
<reference evidence="10 11" key="1">
    <citation type="journal article" date="2016" name="Nat. Commun.">
        <title>Local admixture of amplified and diversified secreted pathogenesis determinants shapes mosaic Toxoplasma gondii genomes.</title>
        <authorList>
            <person name="Lorenzi H."/>
            <person name="Khan A."/>
            <person name="Behnke M.S."/>
            <person name="Namasivayam S."/>
            <person name="Swapna L.S."/>
            <person name="Hadjithomas M."/>
            <person name="Karamycheva S."/>
            <person name="Pinney D."/>
            <person name="Brunk B.P."/>
            <person name="Ajioka J.W."/>
            <person name="Ajzenberg D."/>
            <person name="Boothroyd J.C."/>
            <person name="Boyle J.P."/>
            <person name="Darde M.L."/>
            <person name="Diaz-Miranda M.A."/>
            <person name="Dubey J.P."/>
            <person name="Fritz H.M."/>
            <person name="Gennari S.M."/>
            <person name="Gregory B.D."/>
            <person name="Kim K."/>
            <person name="Saeij J.P."/>
            <person name="Su C."/>
            <person name="White M.W."/>
            <person name="Zhu X.Q."/>
            <person name="Howe D.K."/>
            <person name="Rosenthal B.M."/>
            <person name="Grigg M.E."/>
            <person name="Parkinson J."/>
            <person name="Liu L."/>
            <person name="Kissinger J.C."/>
            <person name="Roos D.S."/>
            <person name="Sibley L.D."/>
        </authorList>
    </citation>
    <scope>NUCLEOTIDE SEQUENCE [LARGE SCALE GENOMIC DNA]</scope>
    <source>
        <strain evidence="10 11">ARI</strain>
    </source>
</reference>
<dbReference type="InterPro" id="IPR050626">
    <property type="entry name" value="Peptidase_M16"/>
</dbReference>
<evidence type="ECO:0000313" key="10">
    <source>
        <dbReference type="EMBL" id="KYF38695.1"/>
    </source>
</evidence>
<dbReference type="EC" id="3.4.24.64" evidence="10"/>
<feature type="compositionally biased region" description="Polar residues" evidence="6">
    <location>
        <begin position="49"/>
        <end position="58"/>
    </location>
</feature>
<feature type="compositionally biased region" description="Polar residues" evidence="6">
    <location>
        <begin position="194"/>
        <end position="204"/>
    </location>
</feature>
<keyword evidence="7" id="KW-1133">Transmembrane helix</keyword>
<sequence length="1692" mass="186450">MAPPPRNSQEKSKKAGAGESSRSSRGHHSRQRNRSHHGSSRRTTVMAAQDTSVASTRGTDVPAQPLPHPSAPSDRVPQTGDLSAPHEELTLPAATPTQHSTPAHFASGGKAWRRRSTDASAGEEDETAHLPVTNQRDERENGSADLSSHTQLASPRTQHLGKLQQAEPTLDGESEQRLQGEASSLRPDPHQKNHLSFESASALTASGLPYSPLRSPLSSADPSLSFDQSCVVTPATPASSLVCTPEPGPLSTSCGLEYLSYARSPATSESPAPSGSPHAFPVNGETAEPARATKKEMTRDSLPVPAVSPQPKQGAAGVNPQEDVSEAFSASGDSSEDLPAAVAIPPLCSEPCLTPRIPRDKTPAHTEQLATSPGDASLAAKLPSVTVPPAPTAASVSSPTGSSRLPPGVASPPSLNGDASGVSSPRGLNGDGCAVSSRPYRAALQSVSATPLAFWPALRLGRLRNGLEYRILQHAFPAHKIAAHLVVHAGSVHEEENEQGLAHLLEHCVFQGTRKFPSAAQVRRELGALGMSFGGDLNAYTDFHHTAYTLHSPVETPNVVTEAQAEELREEKNEEETSERSEENNKEKNEEKSNLERCLVLLRELVFAPLLEDGESLEAERQAVLSEEQLRHSVQYRVEKKMYEHLHGENILARRFPIGLTEQVKKMTAEDLRRFKRRWYRPANAVLLVVADEDADAVVELAEQVFSPVSPDGEFREEAKQETDRETEKEAVLRFLHRKAAPQDAISWAEAGAQLAKPGGALLPRHPDVYEAPSPREAVFQHHLLKGLVVIIAAKEEISPLRTMRDFFVTLVDTCISCIFHTRLNDSELARRDPLFLSATWNYSNSARENCAWNTLTVAAASLHSWPLAVQEAVEQVVALCRFGVDSAELRWAVKSLRKSYRDSMAQQDCQDGESLLEEIVETLTTGCIFTSRKQEFEAFESLAEFITPEVVQARCQEVFYHILHFFDEYRGSAETPRASLFVYGPTHERFDEDLSLRFLSPLCTQSPLVSRGNSDLVPQSSLPFGRRVTRTVSHSTCLVLPGGKGSEDEAENFSENAAFAVTAEEVETAIAKALAHQPAPASFHLPDALLDREKLDASLAENPPKFIPPLMRNRLKLHGPSAEEVRYRFSETDGFLDEETEIQFWRFENGASVNAKSTNFEPSRCQVRLFFFGGELMAQGDERQLLDLGIRTLMDGGLAGHLQKNVDKLCALWGIYVSAHVEPEGVSLTVTFDTAQEEACDHAFELIHSYLEYPAWSEDVFERQKQFMKTSYEMSLSSLDFLASVALTYQLYPGDRRWVPANSSQLDSYTLEQARAAVERQLQPHLLEVCVVGEFKVDELKRVVTRYIGSLKAKLPVDAASRAQFEDGSVPDISPIIPFKRSKFVAPFLEEKQQAERCAVTVALPGFGRYDFEKKGDQASFQASPSYRFRVWRFIEEIINNRLHDEMREKRQLGYSFSCHAAALEFQDVGFLLFAATPLPAFAAKAWDALCAVIRSLCTTNPPSKDEYLAAKQVVTSGFSTSFKTNEYWMALLFGLQLPTSPKDLDSIKRIPEFYERVSPVDIFEVMRATLFASPMISCIAISGPREIKGLPSRVESAVEAKLTRQLLARSETSPPLPWEDTQPWEEDLGVDAEWDAISRRGVLGSGSRLFSPASVVQRLSRLLNKKESLLLLSSLAALGALIWLSRLRQR</sequence>
<gene>
    <name evidence="10" type="ORF">TGARI_235680</name>
</gene>
<keyword evidence="7" id="KW-0812">Transmembrane</keyword>
<evidence type="ECO:0000256" key="1">
    <source>
        <dbReference type="ARBA" id="ARBA00007261"/>
    </source>
</evidence>
<dbReference type="Pfam" id="PF05193">
    <property type="entry name" value="Peptidase_M16_C"/>
    <property type="match status" value="2"/>
</dbReference>
<evidence type="ECO:0000259" key="9">
    <source>
        <dbReference type="Pfam" id="PF05193"/>
    </source>
</evidence>
<organism evidence="10 11">
    <name type="scientific">Toxoplasma gondii ARI</name>
    <dbReference type="NCBI Taxonomy" id="1074872"/>
    <lineage>
        <taxon>Eukaryota</taxon>
        <taxon>Sar</taxon>
        <taxon>Alveolata</taxon>
        <taxon>Apicomplexa</taxon>
        <taxon>Conoidasida</taxon>
        <taxon>Coccidia</taxon>
        <taxon>Eucoccidiorida</taxon>
        <taxon>Eimeriorina</taxon>
        <taxon>Sarcocystidae</taxon>
        <taxon>Toxoplasma</taxon>
    </lineage>
</organism>
<dbReference type="GO" id="GO:0004222">
    <property type="term" value="F:metalloendopeptidase activity"/>
    <property type="evidence" value="ECO:0007669"/>
    <property type="project" value="UniProtKB-EC"/>
</dbReference>
<evidence type="ECO:0000256" key="4">
    <source>
        <dbReference type="ARBA" id="ARBA00022833"/>
    </source>
</evidence>
<feature type="compositionally biased region" description="Low complexity" evidence="6">
    <location>
        <begin position="392"/>
        <end position="403"/>
    </location>
</feature>
<accession>A0A139XIT6</accession>
<proteinExistence type="inferred from homology"/>